<name>A0ACC3YRQ0_COLTU</name>
<organism evidence="1 2">
    <name type="scientific">Colletotrichum truncatum</name>
    <name type="common">Anthracnose fungus</name>
    <name type="synonym">Colletotrichum capsici</name>
    <dbReference type="NCBI Taxonomy" id="5467"/>
    <lineage>
        <taxon>Eukaryota</taxon>
        <taxon>Fungi</taxon>
        <taxon>Dikarya</taxon>
        <taxon>Ascomycota</taxon>
        <taxon>Pezizomycotina</taxon>
        <taxon>Sordariomycetes</taxon>
        <taxon>Hypocreomycetidae</taxon>
        <taxon>Glomerellales</taxon>
        <taxon>Glomerellaceae</taxon>
        <taxon>Colletotrichum</taxon>
        <taxon>Colletotrichum truncatum species complex</taxon>
    </lineage>
</organism>
<dbReference type="Proteomes" id="UP000805649">
    <property type="component" value="Unassembled WGS sequence"/>
</dbReference>
<evidence type="ECO:0000313" key="2">
    <source>
        <dbReference type="Proteomes" id="UP000805649"/>
    </source>
</evidence>
<proteinExistence type="predicted"/>
<comment type="caution">
    <text evidence="1">The sequence shown here is derived from an EMBL/GenBank/DDBJ whole genome shotgun (WGS) entry which is preliminary data.</text>
</comment>
<protein>
    <submittedName>
        <fullName evidence="1">Uncharacterized protein</fullName>
    </submittedName>
</protein>
<evidence type="ECO:0000313" key="1">
    <source>
        <dbReference type="EMBL" id="KAL0934604.1"/>
    </source>
</evidence>
<dbReference type="EMBL" id="VUJX02000007">
    <property type="protein sequence ID" value="KAL0934604.1"/>
    <property type="molecule type" value="Genomic_DNA"/>
</dbReference>
<accession>A0ACC3YRQ0</accession>
<reference evidence="1 2" key="1">
    <citation type="journal article" date="2020" name="Phytopathology">
        <title>Genome Sequence Resources of Colletotrichum truncatum, C. plurivorum, C. musicola, and C. sojae: Four Species Pathogenic to Soybean (Glycine max).</title>
        <authorList>
            <person name="Rogerio F."/>
            <person name="Boufleur T.R."/>
            <person name="Ciampi-Guillardi M."/>
            <person name="Sukno S.A."/>
            <person name="Thon M.R."/>
            <person name="Massola Junior N.S."/>
            <person name="Baroncelli R."/>
        </authorList>
    </citation>
    <scope>NUCLEOTIDE SEQUENCE [LARGE SCALE GENOMIC DNA]</scope>
    <source>
        <strain evidence="1 2">CMES1059</strain>
    </source>
</reference>
<gene>
    <name evidence="1" type="ORF">CTRU02_211403</name>
</gene>
<keyword evidence="2" id="KW-1185">Reference proteome</keyword>
<sequence>MRGKNTRLPRAVPSHRTSSTRPQDLDRVQSSQEVAPLASKSQTRDRGVAKALTAEEWGENDGEYLLRLLHEPYDTQLHQFADDVTLPHEGLNSADYAVLKEAMYPVEWCLRFDPSKTPWFYWLKVDQAYLHSVIFTASMLHDFMRGRALSKKTNYHICKTLNLLNQNLANPDTALTDSTLATVVTMSMMSEVFGDRASSAAHVAGLQQIVKLRGGVESLKHNLHLYVKLCRTDVGWSMITGNKPFFFRKNLPYEPAFDSILGPHFEGLKIQYGPCYIQQFVDSLDLRLSYVFQDFRDFSRLTNIIFRSGGCDPWPFQELTISIEYRLLYLDFPDDAMAESLRLSMLGCIATLFLHVLGMRLQFTYLTNKLRETLQQVELSKSSTPAAKLVFAWSLMMGSLAVFTEEDDVWLMPRLASVHEYLGRTWPEAKERLQRVVWIKNIHDSQGVKVYERLVLHAAQIPHGDRLIEI</sequence>